<feature type="transmembrane region" description="Helical" evidence="8">
    <location>
        <begin position="85"/>
        <end position="105"/>
    </location>
</feature>
<reference evidence="10" key="1">
    <citation type="submission" date="2023-03" db="EMBL/GenBank/DDBJ databases">
        <title>Chitinimonas shenzhenensis gen. nov., sp. nov., a novel member of family Burkholderiaceae isolated from activated sludge collected in Shen Zhen, China.</title>
        <authorList>
            <person name="Wang X."/>
        </authorList>
    </citation>
    <scope>NUCLEOTIDE SEQUENCE</scope>
    <source>
        <strain evidence="10">DQS-5</strain>
    </source>
</reference>
<dbReference type="Proteomes" id="UP001172778">
    <property type="component" value="Unassembled WGS sequence"/>
</dbReference>
<keyword evidence="4" id="KW-0813">Transport</keyword>
<evidence type="ECO:0000256" key="1">
    <source>
        <dbReference type="ARBA" id="ARBA00003279"/>
    </source>
</evidence>
<dbReference type="InterPro" id="IPR005829">
    <property type="entry name" value="Sugar_transporter_CS"/>
</dbReference>
<evidence type="ECO:0000259" key="9">
    <source>
        <dbReference type="PROSITE" id="PS50850"/>
    </source>
</evidence>
<comment type="caution">
    <text evidence="10">The sequence shown here is derived from an EMBL/GenBank/DDBJ whole genome shotgun (WGS) entry which is preliminary data.</text>
</comment>
<dbReference type="SUPFAM" id="SSF103473">
    <property type="entry name" value="MFS general substrate transporter"/>
    <property type="match status" value="1"/>
</dbReference>
<keyword evidence="5 8" id="KW-0812">Transmembrane</keyword>
<feature type="domain" description="Major facilitator superfamily (MFS) profile" evidence="9">
    <location>
        <begin position="13"/>
        <end position="396"/>
    </location>
</feature>
<feature type="transmembrane region" description="Helical" evidence="8">
    <location>
        <begin position="255"/>
        <end position="275"/>
    </location>
</feature>
<dbReference type="InterPro" id="IPR036259">
    <property type="entry name" value="MFS_trans_sf"/>
</dbReference>
<feature type="transmembrane region" description="Helical" evidence="8">
    <location>
        <begin position="344"/>
        <end position="366"/>
    </location>
</feature>
<evidence type="ECO:0000256" key="4">
    <source>
        <dbReference type="ARBA" id="ARBA00022448"/>
    </source>
</evidence>
<sequence>MHFPRSKLIFIATCAIALIANTGAALPYPILAPLFVDVAPNGFNHFWGIEPKFLFGLALAVNPIGILIGSMVLGPLSDRLGRRPLIMLTLWLALGMQLLAAWALSIQNYPLFLLARLALGFSEGNIAVARAIVADVADELPSGRAFAWFNTAAYGGWMLGPLIGGFGALWGMPAPFLLAAAATLLCLALTIACLPATVASAPQAASQSGSLRQLRQLLGVTEVRKVFLIQLAFTLGVTTYYEFSPMWLSEFMRHSPAQIGVVIALQCLIMTLTSANVAPDVQRLPAFTRRHATWFALGMLAFALMPSWPGVALMLLIAMPLASYSAAMHALCAQCFAEHGNGAVMGLLSSVFAVANLLVALVGGAVSMLDTRLVIGLGALACLGAAFALRKLEQGEQQPLALASP</sequence>
<accession>A0ABT7DYI7</accession>
<gene>
    <name evidence="10" type="ORF">PZA18_13525</name>
</gene>
<evidence type="ECO:0000256" key="5">
    <source>
        <dbReference type="ARBA" id="ARBA00022692"/>
    </source>
</evidence>
<feature type="transmembrane region" description="Helical" evidence="8">
    <location>
        <begin position="176"/>
        <end position="205"/>
    </location>
</feature>
<evidence type="ECO:0000256" key="3">
    <source>
        <dbReference type="ARBA" id="ARBA00007520"/>
    </source>
</evidence>
<feature type="transmembrane region" description="Helical" evidence="8">
    <location>
        <begin position="145"/>
        <end position="170"/>
    </location>
</feature>
<dbReference type="PROSITE" id="PS50850">
    <property type="entry name" value="MFS"/>
    <property type="match status" value="1"/>
</dbReference>
<feature type="transmembrane region" description="Helical" evidence="8">
    <location>
        <begin position="372"/>
        <end position="389"/>
    </location>
</feature>
<comment type="similarity">
    <text evidence="3">Belongs to the major facilitator superfamily. TCR/Tet family.</text>
</comment>
<dbReference type="PRINTS" id="PR01035">
    <property type="entry name" value="TCRTETA"/>
</dbReference>
<evidence type="ECO:0000256" key="6">
    <source>
        <dbReference type="ARBA" id="ARBA00022989"/>
    </source>
</evidence>
<comment type="function">
    <text evidence="1">Resistance to tetracycline by an active tetracycline efflux. This is an energy-dependent process that decreases the accumulation of the antibiotic in whole cells. This protein functions as a metal-tetracycline/H(+) antiporter.</text>
</comment>
<evidence type="ECO:0000313" key="10">
    <source>
        <dbReference type="EMBL" id="MDK2125069.1"/>
    </source>
</evidence>
<evidence type="ECO:0000256" key="8">
    <source>
        <dbReference type="SAM" id="Phobius"/>
    </source>
</evidence>
<dbReference type="InterPro" id="IPR011701">
    <property type="entry name" value="MFS"/>
</dbReference>
<protein>
    <submittedName>
        <fullName evidence="10">MFS transporter</fullName>
    </submittedName>
</protein>
<evidence type="ECO:0000256" key="7">
    <source>
        <dbReference type="ARBA" id="ARBA00023136"/>
    </source>
</evidence>
<feature type="transmembrane region" description="Helical" evidence="8">
    <location>
        <begin position="53"/>
        <end position="73"/>
    </location>
</feature>
<dbReference type="EMBL" id="JARRAF010000015">
    <property type="protein sequence ID" value="MDK2125069.1"/>
    <property type="molecule type" value="Genomic_DNA"/>
</dbReference>
<keyword evidence="11" id="KW-1185">Reference proteome</keyword>
<dbReference type="Gene3D" id="1.20.1250.20">
    <property type="entry name" value="MFS general substrate transporter like domains"/>
    <property type="match status" value="1"/>
</dbReference>
<dbReference type="PROSITE" id="PS00216">
    <property type="entry name" value="SUGAR_TRANSPORT_1"/>
    <property type="match status" value="1"/>
</dbReference>
<organism evidence="10 11">
    <name type="scientific">Parachitinimonas caeni</name>
    <dbReference type="NCBI Taxonomy" id="3031301"/>
    <lineage>
        <taxon>Bacteria</taxon>
        <taxon>Pseudomonadati</taxon>
        <taxon>Pseudomonadota</taxon>
        <taxon>Betaproteobacteria</taxon>
        <taxon>Neisseriales</taxon>
        <taxon>Chitinibacteraceae</taxon>
        <taxon>Parachitinimonas</taxon>
    </lineage>
</organism>
<comment type="subcellular location">
    <subcellularLocation>
        <location evidence="2">Membrane</location>
        <topology evidence="2">Multi-pass membrane protein</topology>
    </subcellularLocation>
</comment>
<name>A0ABT7DYI7_9NEIS</name>
<evidence type="ECO:0000313" key="11">
    <source>
        <dbReference type="Proteomes" id="UP001172778"/>
    </source>
</evidence>
<proteinExistence type="inferred from homology"/>
<keyword evidence="6 8" id="KW-1133">Transmembrane helix</keyword>
<dbReference type="InterPro" id="IPR001958">
    <property type="entry name" value="Tet-R_TetA/multi-R_MdtG-like"/>
</dbReference>
<dbReference type="RefSeq" id="WP_284101382.1">
    <property type="nucleotide sequence ID" value="NZ_JARRAF010000015.1"/>
</dbReference>
<dbReference type="PANTHER" id="PTHR23504:SF15">
    <property type="entry name" value="MAJOR FACILITATOR SUPERFAMILY (MFS) PROFILE DOMAIN-CONTAINING PROTEIN"/>
    <property type="match status" value="1"/>
</dbReference>
<evidence type="ECO:0000256" key="2">
    <source>
        <dbReference type="ARBA" id="ARBA00004141"/>
    </source>
</evidence>
<dbReference type="Pfam" id="PF07690">
    <property type="entry name" value="MFS_1"/>
    <property type="match status" value="1"/>
</dbReference>
<dbReference type="PANTHER" id="PTHR23504">
    <property type="entry name" value="MAJOR FACILITATOR SUPERFAMILY DOMAIN-CONTAINING PROTEIN 10"/>
    <property type="match status" value="1"/>
</dbReference>
<dbReference type="InterPro" id="IPR020846">
    <property type="entry name" value="MFS_dom"/>
</dbReference>
<keyword evidence="7 8" id="KW-0472">Membrane</keyword>